<sequence>MNASQIVIPKSEASEPKQAPNSKVAEAYINERNKLEYTEVELSRAKVVVLDEDGNVSHRPIFLDH</sequence>
<accession>A0ABN8DYS5</accession>
<proteinExistence type="predicted"/>
<reference evidence="2" key="1">
    <citation type="submission" date="2021-11" db="EMBL/GenBank/DDBJ databases">
        <authorList>
            <person name="Rodrigo-Torres L."/>
            <person name="Arahal R. D."/>
            <person name="Lucena T."/>
        </authorList>
    </citation>
    <scope>NUCLEOTIDE SEQUENCE</scope>
    <source>
        <strain evidence="2">CECT 7928</strain>
    </source>
</reference>
<name>A0ABN8DYS5_9VIBR</name>
<evidence type="ECO:0000313" key="2">
    <source>
        <dbReference type="EMBL" id="CAH0536718.1"/>
    </source>
</evidence>
<gene>
    <name evidence="2" type="ORF">VMF7928_00645</name>
</gene>
<feature type="region of interest" description="Disordered" evidence="1">
    <location>
        <begin position="1"/>
        <end position="20"/>
    </location>
</feature>
<keyword evidence="3" id="KW-1185">Reference proteome</keyword>
<evidence type="ECO:0000256" key="1">
    <source>
        <dbReference type="SAM" id="MobiDB-lite"/>
    </source>
</evidence>
<evidence type="ECO:0000313" key="3">
    <source>
        <dbReference type="Proteomes" id="UP000838748"/>
    </source>
</evidence>
<organism evidence="2 3">
    <name type="scientific">Vibrio marisflavi CECT 7928</name>
    <dbReference type="NCBI Taxonomy" id="634439"/>
    <lineage>
        <taxon>Bacteria</taxon>
        <taxon>Pseudomonadati</taxon>
        <taxon>Pseudomonadota</taxon>
        <taxon>Gammaproteobacteria</taxon>
        <taxon>Vibrionales</taxon>
        <taxon>Vibrionaceae</taxon>
        <taxon>Vibrio</taxon>
    </lineage>
</organism>
<protein>
    <submittedName>
        <fullName evidence="2">Uncharacterized protein</fullName>
    </submittedName>
</protein>
<dbReference type="RefSeq" id="WP_237360041.1">
    <property type="nucleotide sequence ID" value="NZ_CAKLDM010000001.1"/>
</dbReference>
<dbReference type="Proteomes" id="UP000838748">
    <property type="component" value="Unassembled WGS sequence"/>
</dbReference>
<comment type="caution">
    <text evidence="2">The sequence shown here is derived from an EMBL/GenBank/DDBJ whole genome shotgun (WGS) entry which is preliminary data.</text>
</comment>
<dbReference type="EMBL" id="CAKLDM010000001">
    <property type="protein sequence ID" value="CAH0536718.1"/>
    <property type="molecule type" value="Genomic_DNA"/>
</dbReference>